<protein>
    <recommendedName>
        <fullName evidence="1">DUF6816 domain-containing protein</fullName>
    </recommendedName>
</protein>
<gene>
    <name evidence="2" type="ORF">AVDCRST_MAG84-1652</name>
</gene>
<name>A0A6J4L7P5_9CYAN</name>
<dbReference type="InterPro" id="IPR049213">
    <property type="entry name" value="DUF6816"/>
</dbReference>
<evidence type="ECO:0000313" key="2">
    <source>
        <dbReference type="EMBL" id="CAA9326127.1"/>
    </source>
</evidence>
<reference evidence="2" key="1">
    <citation type="submission" date="2020-02" db="EMBL/GenBank/DDBJ databases">
        <authorList>
            <person name="Meier V. D."/>
        </authorList>
    </citation>
    <scope>NUCLEOTIDE SEQUENCE</scope>
    <source>
        <strain evidence="2">AVDCRST_MAG84</strain>
    </source>
</reference>
<evidence type="ECO:0000259" key="1">
    <source>
        <dbReference type="Pfam" id="PF20670"/>
    </source>
</evidence>
<accession>A0A6J4L7P5</accession>
<dbReference type="Pfam" id="PF20670">
    <property type="entry name" value="DUF6816"/>
    <property type="match status" value="1"/>
</dbReference>
<dbReference type="AlphaFoldDB" id="A0A6J4L7P5"/>
<proteinExistence type="predicted"/>
<feature type="domain" description="DUF6816" evidence="1">
    <location>
        <begin position="43"/>
        <end position="256"/>
    </location>
</feature>
<sequence length="264" mass="28993">MKVIWSFCLVLLVLLWGGGARAGVLGDRISSFPNWESKPPIAVAKGDLVYPDWMAGNWNVASTLVDLAAPLAPNIVTPGFESNRQYLQQPVLFKVRFQPENNIGFSSNYTSKKAKKIVADRTFNGLNIAKAYLGDGGVLSVKVDPTNPNRQITVLKGERQLISIVTSRGTETPNPREFVSTEISQQVFRGESDIYLNEVETTTAYRVVGGGENGDSASKRIEADQVTAIYLSPQDPDYFAAGGHPVALYRYRLELLPRESANLL</sequence>
<organism evidence="2">
    <name type="scientific">uncultured Microcoleus sp</name>
    <dbReference type="NCBI Taxonomy" id="259945"/>
    <lineage>
        <taxon>Bacteria</taxon>
        <taxon>Bacillati</taxon>
        <taxon>Cyanobacteriota</taxon>
        <taxon>Cyanophyceae</taxon>
        <taxon>Oscillatoriophycideae</taxon>
        <taxon>Oscillatoriales</taxon>
        <taxon>Microcoleaceae</taxon>
        <taxon>Microcoleus</taxon>
        <taxon>environmental samples</taxon>
    </lineage>
</organism>
<dbReference type="EMBL" id="CADCTZ010000262">
    <property type="protein sequence ID" value="CAA9326127.1"/>
    <property type="molecule type" value="Genomic_DNA"/>
</dbReference>